<dbReference type="Proteomes" id="UP000784294">
    <property type="component" value="Unassembled WGS sequence"/>
</dbReference>
<reference evidence="2" key="1">
    <citation type="submission" date="2018-11" db="EMBL/GenBank/DDBJ databases">
        <authorList>
            <consortium name="Pathogen Informatics"/>
        </authorList>
    </citation>
    <scope>NUCLEOTIDE SEQUENCE</scope>
</reference>
<evidence type="ECO:0000313" key="3">
    <source>
        <dbReference type="Proteomes" id="UP000784294"/>
    </source>
</evidence>
<organism evidence="2 3">
    <name type="scientific">Protopolystoma xenopodis</name>
    <dbReference type="NCBI Taxonomy" id="117903"/>
    <lineage>
        <taxon>Eukaryota</taxon>
        <taxon>Metazoa</taxon>
        <taxon>Spiralia</taxon>
        <taxon>Lophotrochozoa</taxon>
        <taxon>Platyhelminthes</taxon>
        <taxon>Monogenea</taxon>
        <taxon>Polyopisthocotylea</taxon>
        <taxon>Polystomatidea</taxon>
        <taxon>Polystomatidae</taxon>
        <taxon>Protopolystoma</taxon>
    </lineage>
</organism>
<dbReference type="AlphaFoldDB" id="A0A448WQH6"/>
<feature type="compositionally biased region" description="Polar residues" evidence="1">
    <location>
        <begin position="127"/>
        <end position="139"/>
    </location>
</feature>
<comment type="caution">
    <text evidence="2">The sequence shown here is derived from an EMBL/GenBank/DDBJ whole genome shotgun (WGS) entry which is preliminary data.</text>
</comment>
<accession>A0A448WQH6</accession>
<sequence>MYTQCGRCVHAFEDLSANVVNITIITTVDAKSNYATVVAAVAARESRQYWMLEARLDRSDGHLKGEGEGEASGMEMVCLPRAAVVTRHVVFYNCWNGENVLAVALDFCPHSLLSEPPSPQPPRTLPQRHSASSFLQSPL</sequence>
<name>A0A448WQH6_9PLAT</name>
<proteinExistence type="predicted"/>
<evidence type="ECO:0000256" key="1">
    <source>
        <dbReference type="SAM" id="MobiDB-lite"/>
    </source>
</evidence>
<protein>
    <submittedName>
        <fullName evidence="2">Uncharacterized protein</fullName>
    </submittedName>
</protein>
<dbReference type="EMBL" id="CAAALY010033453">
    <property type="protein sequence ID" value="VEL17619.1"/>
    <property type="molecule type" value="Genomic_DNA"/>
</dbReference>
<keyword evidence="3" id="KW-1185">Reference proteome</keyword>
<gene>
    <name evidence="2" type="ORF">PXEA_LOCUS11059</name>
</gene>
<feature type="region of interest" description="Disordered" evidence="1">
    <location>
        <begin position="117"/>
        <end position="139"/>
    </location>
</feature>
<evidence type="ECO:0000313" key="2">
    <source>
        <dbReference type="EMBL" id="VEL17619.1"/>
    </source>
</evidence>